<keyword evidence="1" id="KW-0732">Signal</keyword>
<keyword evidence="3" id="KW-1185">Reference proteome</keyword>
<feature type="chain" id="PRO_5032389273" evidence="1">
    <location>
        <begin position="25"/>
        <end position="367"/>
    </location>
</feature>
<proteinExistence type="predicted"/>
<feature type="signal peptide" evidence="1">
    <location>
        <begin position="1"/>
        <end position="24"/>
    </location>
</feature>
<protein>
    <submittedName>
        <fullName evidence="2">Uncharacterized protein</fullName>
    </submittedName>
</protein>
<comment type="caution">
    <text evidence="2">The sequence shown here is derived from an EMBL/GenBank/DDBJ whole genome shotgun (WGS) entry which is preliminary data.</text>
</comment>
<organism evidence="2 3">
    <name type="scientific">Pieris macdunnoughi</name>
    <dbReference type="NCBI Taxonomy" id="345717"/>
    <lineage>
        <taxon>Eukaryota</taxon>
        <taxon>Metazoa</taxon>
        <taxon>Ecdysozoa</taxon>
        <taxon>Arthropoda</taxon>
        <taxon>Hexapoda</taxon>
        <taxon>Insecta</taxon>
        <taxon>Pterygota</taxon>
        <taxon>Neoptera</taxon>
        <taxon>Endopterygota</taxon>
        <taxon>Lepidoptera</taxon>
        <taxon>Glossata</taxon>
        <taxon>Ditrysia</taxon>
        <taxon>Papilionoidea</taxon>
        <taxon>Pieridae</taxon>
        <taxon>Pierinae</taxon>
        <taxon>Pieris</taxon>
    </lineage>
</organism>
<dbReference type="AlphaFoldDB" id="A0A821SVE8"/>
<dbReference type="Proteomes" id="UP000663880">
    <property type="component" value="Unassembled WGS sequence"/>
</dbReference>
<evidence type="ECO:0000256" key="1">
    <source>
        <dbReference type="SAM" id="SignalP"/>
    </source>
</evidence>
<evidence type="ECO:0000313" key="3">
    <source>
        <dbReference type="Proteomes" id="UP000663880"/>
    </source>
</evidence>
<dbReference type="OrthoDB" id="7493076at2759"/>
<dbReference type="EMBL" id="CAJOBZ010000019">
    <property type="protein sequence ID" value="CAF4860564.1"/>
    <property type="molecule type" value="Genomic_DNA"/>
</dbReference>
<sequence length="367" mass="42794">MNLKTHNMSLVLIILSVLLGTSLQKNPKSKLIFEISEVINDLNNPKIIERRKIEVPVSRNFLTQSKYLRDANDPIIDRICKKTGCSCGRSSFRCDTQDVFDVANDVEDVIRNIDRQIDIRDQSNEADDLLRCGHGCKKVYKHQKKVSDSFTEDFNMDSVERDSGDQNLLEAVLSELNEISTVENEKDQKLSTRDALTPEDIYEYYREAMDRVRETLMGFIKYRTGLSVVRHLPREVRKGIQAIRDRYRHFKMSDKSLKTQIFQVLIDDIRKIKIVPNRDAEVSYDVFMPDWMYLELVKKKSGKRLRSRKRSAMKRILPLTSQQKVRLLNKLGPKKLIKFVWRRSSGSDIRQYGVPFVFDIQGLAQLN</sequence>
<reference evidence="2" key="1">
    <citation type="submission" date="2021-02" db="EMBL/GenBank/DDBJ databases">
        <authorList>
            <person name="Steward A R."/>
        </authorList>
    </citation>
    <scope>NUCLEOTIDE SEQUENCE</scope>
</reference>
<gene>
    <name evidence="2" type="ORF">PMACD_LOCUS7880</name>
</gene>
<name>A0A821SVE8_9NEOP</name>
<evidence type="ECO:0000313" key="2">
    <source>
        <dbReference type="EMBL" id="CAF4860564.1"/>
    </source>
</evidence>
<accession>A0A821SVE8</accession>